<dbReference type="InterPro" id="IPR000914">
    <property type="entry name" value="SBP_5_dom"/>
</dbReference>
<gene>
    <name evidence="5" type="ORF">DLM86_28935</name>
</gene>
<evidence type="ECO:0000313" key="6">
    <source>
        <dbReference type="Proteomes" id="UP000247476"/>
    </source>
</evidence>
<keyword evidence="3" id="KW-0732">Signal</keyword>
<dbReference type="PANTHER" id="PTHR30290">
    <property type="entry name" value="PERIPLASMIC BINDING COMPONENT OF ABC TRANSPORTER"/>
    <property type="match status" value="1"/>
</dbReference>
<evidence type="ECO:0000259" key="4">
    <source>
        <dbReference type="Pfam" id="PF00496"/>
    </source>
</evidence>
<sequence length="625" mass="69617">MNECAFINRNHFREGIELNRKRKWLVPAVLGVSLAISGCSLTTKDDQTKPQTTDQQAVDSNPVDIELLAMSANEADVNIVRDQLTKNGFNVKLNLQPDYGTFKAQQDAGNFDVALSSWTTVTGNPDYAVRSLFKTGGDYSILADTEIDELIEKASTQTQAQYTDTYKQLEQKLVFDKAYIAPLFISVKSQAFNQDVLNKDSVRLSKSRSLPWEELDFKDASKRAKDPIVLQSTMPTLTSLDPIKGNDGSINIINTNMYVRLLNLTDDDKLTAEGSLSYNFAIAEGNTEYYFILRDDIRFARIKDKQAVDSGERVGADDVIFSLLRAKDKNSVPNHRTYTLHEHIKNAELVTDPAVLDSIKLSGSSETVKTALEKGLGAKISGLVSDKNQANNKDGKYQVVKLTTTTPFPQVLNYLAHQSAGIVSKKQVESINTYDVAKFDVNKDIPYGDQNTVTEGPKYNNTLFTSGPYILSYKTDYEAVFLKNPAYMPGTKHEPKVNNIKIRFIKDADSSLSALRSGEIHLYYGLSESKFDIVKGDSKLALQTIPSNAVSYLLFNTKNREVAKSADLRKAVLYSINQDEFLAYYKNNKFKAVSTVSPIVKTGLELKADPAKVKEFLNAYKASKK</sequence>
<evidence type="ECO:0000256" key="3">
    <source>
        <dbReference type="ARBA" id="ARBA00022729"/>
    </source>
</evidence>
<dbReference type="GO" id="GO:0015833">
    <property type="term" value="P:peptide transport"/>
    <property type="evidence" value="ECO:0007669"/>
    <property type="project" value="TreeGrafter"/>
</dbReference>
<dbReference type="GO" id="GO:1904680">
    <property type="term" value="F:peptide transmembrane transporter activity"/>
    <property type="evidence" value="ECO:0007669"/>
    <property type="project" value="TreeGrafter"/>
</dbReference>
<dbReference type="Pfam" id="PF00496">
    <property type="entry name" value="SBP_bac_5"/>
    <property type="match status" value="1"/>
</dbReference>
<dbReference type="InterPro" id="IPR039424">
    <property type="entry name" value="SBP_5"/>
</dbReference>
<keyword evidence="2" id="KW-0813">Transport</keyword>
<organism evidence="5 6">
    <name type="scientific">Paenibacillus flagellatus</name>
    <dbReference type="NCBI Taxonomy" id="2211139"/>
    <lineage>
        <taxon>Bacteria</taxon>
        <taxon>Bacillati</taxon>
        <taxon>Bacillota</taxon>
        <taxon>Bacilli</taxon>
        <taxon>Bacillales</taxon>
        <taxon>Paenibacillaceae</taxon>
        <taxon>Paenibacillus</taxon>
    </lineage>
</organism>
<dbReference type="Gene3D" id="3.10.105.10">
    <property type="entry name" value="Dipeptide-binding Protein, Domain 3"/>
    <property type="match status" value="1"/>
</dbReference>
<dbReference type="AlphaFoldDB" id="A0A2V5JV39"/>
<evidence type="ECO:0000256" key="1">
    <source>
        <dbReference type="ARBA" id="ARBA00005695"/>
    </source>
</evidence>
<dbReference type="SUPFAM" id="SSF53850">
    <property type="entry name" value="Periplasmic binding protein-like II"/>
    <property type="match status" value="2"/>
</dbReference>
<proteinExistence type="inferred from homology"/>
<dbReference type="Gene3D" id="3.40.190.10">
    <property type="entry name" value="Periplasmic binding protein-like II"/>
    <property type="match status" value="1"/>
</dbReference>
<dbReference type="Gene3D" id="3.90.76.10">
    <property type="entry name" value="Dipeptide-binding Protein, Domain 1"/>
    <property type="match status" value="1"/>
</dbReference>
<comment type="similarity">
    <text evidence="1">Belongs to the bacterial solute-binding protein 5 family.</text>
</comment>
<protein>
    <recommendedName>
        <fullName evidence="4">Solute-binding protein family 5 domain-containing protein</fullName>
    </recommendedName>
</protein>
<evidence type="ECO:0000313" key="5">
    <source>
        <dbReference type="EMBL" id="PYI50529.1"/>
    </source>
</evidence>
<comment type="caution">
    <text evidence="5">The sequence shown here is derived from an EMBL/GenBank/DDBJ whole genome shotgun (WGS) entry which is preliminary data.</text>
</comment>
<dbReference type="EMBL" id="QJVJ01000018">
    <property type="protein sequence ID" value="PYI50529.1"/>
    <property type="molecule type" value="Genomic_DNA"/>
</dbReference>
<reference evidence="5 6" key="1">
    <citation type="submission" date="2018-05" db="EMBL/GenBank/DDBJ databases">
        <title>Paenibacillus flagellatus sp. nov., isolated from selenium mineral soil.</title>
        <authorList>
            <person name="Dai X."/>
        </authorList>
    </citation>
    <scope>NUCLEOTIDE SEQUENCE [LARGE SCALE GENOMIC DNA]</scope>
    <source>
        <strain evidence="5 6">DXL2</strain>
    </source>
</reference>
<name>A0A2V5JV39_9BACL</name>
<dbReference type="OrthoDB" id="2430588at2"/>
<accession>A0A2V5JV39</accession>
<evidence type="ECO:0000256" key="2">
    <source>
        <dbReference type="ARBA" id="ARBA00022448"/>
    </source>
</evidence>
<dbReference type="PANTHER" id="PTHR30290:SF9">
    <property type="entry name" value="OLIGOPEPTIDE-BINDING PROTEIN APPA"/>
    <property type="match status" value="1"/>
</dbReference>
<dbReference type="Proteomes" id="UP000247476">
    <property type="component" value="Unassembled WGS sequence"/>
</dbReference>
<feature type="domain" description="Solute-binding protein family 5" evidence="4">
    <location>
        <begin position="282"/>
        <end position="619"/>
    </location>
</feature>
<keyword evidence="6" id="KW-1185">Reference proteome</keyword>